<dbReference type="InterPro" id="IPR000182">
    <property type="entry name" value="GNAT_dom"/>
</dbReference>
<dbReference type="GO" id="GO:0016747">
    <property type="term" value="F:acyltransferase activity, transferring groups other than amino-acyl groups"/>
    <property type="evidence" value="ECO:0007669"/>
    <property type="project" value="InterPro"/>
</dbReference>
<dbReference type="InterPro" id="IPR016181">
    <property type="entry name" value="Acyl_CoA_acyltransferase"/>
</dbReference>
<dbReference type="Pfam" id="PF00583">
    <property type="entry name" value="Acetyltransf_1"/>
    <property type="match status" value="1"/>
</dbReference>
<dbReference type="SUPFAM" id="SSF55729">
    <property type="entry name" value="Acyl-CoA N-acyltransferases (Nat)"/>
    <property type="match status" value="1"/>
</dbReference>
<dbReference type="EMBL" id="CP017315">
    <property type="protein sequence ID" value="AQS41523.1"/>
    <property type="molecule type" value="Genomic_DNA"/>
</dbReference>
<protein>
    <submittedName>
        <fullName evidence="2">GCN5-related N-acetyltransferase</fullName>
    </submittedName>
</protein>
<evidence type="ECO:0000313" key="3">
    <source>
        <dbReference type="Proteomes" id="UP000188912"/>
    </source>
</evidence>
<evidence type="ECO:0000259" key="1">
    <source>
        <dbReference type="PROSITE" id="PS51186"/>
    </source>
</evidence>
<dbReference type="AlphaFoldDB" id="A0A1U9JUJ9"/>
<reference evidence="2 3" key="2">
    <citation type="journal article" date="2016" name="Sci. Rep.">
        <title>The genome of Rhizobiales bacteria in predatory ants reveals urease gene functions but no genes for nitrogen fixation.</title>
        <authorList>
            <person name="Neuvonen M.M."/>
            <person name="Tamarit D."/>
            <person name="Naslund K."/>
            <person name="Liebig J."/>
            <person name="Feldhaar H."/>
            <person name="Moran N.A."/>
            <person name="Guy L."/>
            <person name="Andersson S.G."/>
        </authorList>
    </citation>
    <scope>NUCLEOTIDE SEQUENCE [LARGE SCALE GENOMIC DNA]</scope>
    <source>
        <strain evidence="2 3">Hsal</strain>
    </source>
</reference>
<reference evidence="2 3" key="1">
    <citation type="journal article" date="2010" name="Science">
        <title>Genomic comparison of the ants Camponotus floridanus and Harpegnathos saltator.</title>
        <authorList>
            <person name="Bonasio R."/>
            <person name="Zhang G."/>
            <person name="Ye C."/>
            <person name="Mutti N.S."/>
            <person name="Fang X."/>
            <person name="Qin N."/>
            <person name="Donahue G."/>
            <person name="Yang P."/>
            <person name="Li Q."/>
            <person name="Li C."/>
            <person name="Zhang P."/>
            <person name="Huang Z."/>
            <person name="Berger S.L."/>
            <person name="Reinberg D."/>
            <person name="Wang J."/>
            <person name="Liebig J."/>
        </authorList>
    </citation>
    <scope>NUCLEOTIDE SEQUENCE [LARGE SCALE GENOMIC DNA]</scope>
    <source>
        <strain evidence="2 3">Hsal</strain>
    </source>
</reference>
<sequence>MKKAAKKPLTARVTFLEMIQRHVTAVPPPSGMMLALLRAENCPVHFYRYLYEQVGRPHHWQVRRKQSDEVVREIIRSKKTLLHVFYVDGCPAGFAETSLRALPQQAEIICFGLVPDYQGRGLARFFLRGVIAAAWGQDPGKLVLQTNSLDSPRALQLYQKEGFAPVGTKDVVIEPWPDK</sequence>
<keyword evidence="3" id="KW-1185">Reference proteome</keyword>
<organism evidence="2 3">
    <name type="scientific">Candidatus Tokpelaia hoelldobleri</name>
    <dbReference type="NCBI Taxonomy" id="1902579"/>
    <lineage>
        <taxon>Bacteria</taxon>
        <taxon>Pseudomonadati</taxon>
        <taxon>Pseudomonadota</taxon>
        <taxon>Alphaproteobacteria</taxon>
        <taxon>Hyphomicrobiales</taxon>
        <taxon>Candidatus Tokpelaia</taxon>
    </lineage>
</organism>
<dbReference type="Gene3D" id="3.40.630.30">
    <property type="match status" value="1"/>
</dbReference>
<dbReference type="KEGG" id="thd:BHV28_08240"/>
<dbReference type="STRING" id="1902579.BHV28_08240"/>
<evidence type="ECO:0000313" key="2">
    <source>
        <dbReference type="EMBL" id="AQS41523.1"/>
    </source>
</evidence>
<feature type="domain" description="N-acetyltransferase" evidence="1">
    <location>
        <begin position="32"/>
        <end position="179"/>
    </location>
</feature>
<dbReference type="PROSITE" id="PS51186">
    <property type="entry name" value="GNAT"/>
    <property type="match status" value="1"/>
</dbReference>
<gene>
    <name evidence="2" type="ORF">BHV28_08240</name>
</gene>
<dbReference type="Proteomes" id="UP000188912">
    <property type="component" value="Chromosome"/>
</dbReference>
<accession>A0A1U9JUJ9</accession>
<dbReference type="CDD" id="cd04301">
    <property type="entry name" value="NAT_SF"/>
    <property type="match status" value="1"/>
</dbReference>
<name>A0A1U9JUJ9_9HYPH</name>
<proteinExistence type="predicted"/>